<sequence length="53" mass="6400">MNERHDNDSDETHPRTHDGWIEDSTLPTYYDNPSLHFFFFCFSYLEHFATCVI</sequence>
<dbReference type="EMBL" id="MCFA01000006">
    <property type="protein sequence ID" value="ORY18507.1"/>
    <property type="molecule type" value="Genomic_DNA"/>
</dbReference>
<protein>
    <submittedName>
        <fullName evidence="2">Uncharacterized protein</fullName>
    </submittedName>
</protein>
<dbReference type="Proteomes" id="UP000193144">
    <property type="component" value="Unassembled WGS sequence"/>
</dbReference>
<feature type="region of interest" description="Disordered" evidence="1">
    <location>
        <begin position="1"/>
        <end position="23"/>
    </location>
</feature>
<feature type="compositionally biased region" description="Basic and acidic residues" evidence="1">
    <location>
        <begin position="1"/>
        <end position="20"/>
    </location>
</feature>
<evidence type="ECO:0000313" key="2">
    <source>
        <dbReference type="EMBL" id="ORY18507.1"/>
    </source>
</evidence>
<name>A0A1Y2A872_9PLEO</name>
<dbReference type="AlphaFoldDB" id="A0A1Y2A872"/>
<comment type="caution">
    <text evidence="2">The sequence shown here is derived from an EMBL/GenBank/DDBJ whole genome shotgun (WGS) entry which is preliminary data.</text>
</comment>
<evidence type="ECO:0000313" key="3">
    <source>
        <dbReference type="Proteomes" id="UP000193144"/>
    </source>
</evidence>
<evidence type="ECO:0000256" key="1">
    <source>
        <dbReference type="SAM" id="MobiDB-lite"/>
    </source>
</evidence>
<proteinExistence type="predicted"/>
<keyword evidence="3" id="KW-1185">Reference proteome</keyword>
<reference evidence="2 3" key="1">
    <citation type="submission" date="2016-07" db="EMBL/GenBank/DDBJ databases">
        <title>Pervasive Adenine N6-methylation of Active Genes in Fungi.</title>
        <authorList>
            <consortium name="DOE Joint Genome Institute"/>
            <person name="Mondo S.J."/>
            <person name="Dannebaum R.O."/>
            <person name="Kuo R.C."/>
            <person name="Labutti K."/>
            <person name="Haridas S."/>
            <person name="Kuo A."/>
            <person name="Salamov A."/>
            <person name="Ahrendt S.R."/>
            <person name="Lipzen A."/>
            <person name="Sullivan W."/>
            <person name="Andreopoulos W.B."/>
            <person name="Clum A."/>
            <person name="Lindquist E."/>
            <person name="Daum C."/>
            <person name="Ramamoorthy G.K."/>
            <person name="Gryganskyi A."/>
            <person name="Culley D."/>
            <person name="Magnuson J.K."/>
            <person name="James T.Y."/>
            <person name="O'Malley M.A."/>
            <person name="Stajich J.E."/>
            <person name="Spatafora J.W."/>
            <person name="Visel A."/>
            <person name="Grigoriev I.V."/>
        </authorList>
    </citation>
    <scope>NUCLEOTIDE SEQUENCE [LARGE SCALE GENOMIC DNA]</scope>
    <source>
        <strain evidence="2 3">CBS 115471</strain>
    </source>
</reference>
<accession>A0A1Y2A872</accession>
<gene>
    <name evidence="2" type="ORF">BCR34DRAFT_553735</name>
</gene>
<organism evidence="2 3">
    <name type="scientific">Clohesyomyces aquaticus</name>
    <dbReference type="NCBI Taxonomy" id="1231657"/>
    <lineage>
        <taxon>Eukaryota</taxon>
        <taxon>Fungi</taxon>
        <taxon>Dikarya</taxon>
        <taxon>Ascomycota</taxon>
        <taxon>Pezizomycotina</taxon>
        <taxon>Dothideomycetes</taxon>
        <taxon>Pleosporomycetidae</taxon>
        <taxon>Pleosporales</taxon>
        <taxon>Lindgomycetaceae</taxon>
        <taxon>Clohesyomyces</taxon>
    </lineage>
</organism>